<evidence type="ECO:0000259" key="2">
    <source>
        <dbReference type="PROSITE" id="PS00028"/>
    </source>
</evidence>
<protein>
    <recommendedName>
        <fullName evidence="2">C2H2-type domain-containing protein</fullName>
    </recommendedName>
</protein>
<dbReference type="SUPFAM" id="SSF57667">
    <property type="entry name" value="beta-beta-alpha zinc fingers"/>
    <property type="match status" value="1"/>
</dbReference>
<feature type="region of interest" description="Disordered" evidence="1">
    <location>
        <begin position="72"/>
        <end position="96"/>
    </location>
</feature>
<feature type="domain" description="C2H2-type" evidence="2">
    <location>
        <begin position="160"/>
        <end position="182"/>
    </location>
</feature>
<proteinExistence type="predicted"/>
<comment type="caution">
    <text evidence="3">The sequence shown here is derived from an EMBL/GenBank/DDBJ whole genome shotgun (WGS) entry which is preliminary data.</text>
</comment>
<reference evidence="3 4" key="1">
    <citation type="journal article" date="2012" name="Genome Biol.">
        <title>Genome and low-iron response of an oceanic diatom adapted to chronic iron limitation.</title>
        <authorList>
            <person name="Lommer M."/>
            <person name="Specht M."/>
            <person name="Roy A.S."/>
            <person name="Kraemer L."/>
            <person name="Andreson R."/>
            <person name="Gutowska M.A."/>
            <person name="Wolf J."/>
            <person name="Bergner S.V."/>
            <person name="Schilhabel M.B."/>
            <person name="Klostermeier U.C."/>
            <person name="Beiko R.G."/>
            <person name="Rosenstiel P."/>
            <person name="Hippler M."/>
            <person name="Laroche J."/>
        </authorList>
    </citation>
    <scope>NUCLEOTIDE SEQUENCE [LARGE SCALE GENOMIC DNA]</scope>
    <source>
        <strain evidence="3 4">CCMP1005</strain>
    </source>
</reference>
<evidence type="ECO:0000256" key="1">
    <source>
        <dbReference type="SAM" id="MobiDB-lite"/>
    </source>
</evidence>
<dbReference type="AlphaFoldDB" id="K0RT42"/>
<evidence type="ECO:0000313" key="4">
    <source>
        <dbReference type="Proteomes" id="UP000266841"/>
    </source>
</evidence>
<dbReference type="Gene3D" id="3.30.160.60">
    <property type="entry name" value="Classic Zinc Finger"/>
    <property type="match status" value="1"/>
</dbReference>
<dbReference type="Proteomes" id="UP000266841">
    <property type="component" value="Unassembled WGS sequence"/>
</dbReference>
<accession>K0RT42</accession>
<dbReference type="InterPro" id="IPR013087">
    <property type="entry name" value="Znf_C2H2_type"/>
</dbReference>
<dbReference type="PROSITE" id="PS00028">
    <property type="entry name" value="ZINC_FINGER_C2H2_1"/>
    <property type="match status" value="1"/>
</dbReference>
<dbReference type="EMBL" id="AGNL01040495">
    <property type="protein sequence ID" value="EJK52071.1"/>
    <property type="molecule type" value="Genomic_DNA"/>
</dbReference>
<sequence>MSSVGRRVKFRVRTVRAAVHPTAGADASRSEDAGRAVFGDLEAREGRVEVVPGAETSAVSASASKLLGGATVNSASPVERGDPSHQSQMPRASKRKAEEQITEHCSDLPRKRNQVFSINDEVIAGDAGKQMSGPLQTTFNSSHDSTKSPALTSASSDFRCTICHLDFPDAASHKRHRKTKQHKRLAKAHKRQAKISQAMIDLEHHRTRIEAAVTPRGEIAIKKCTHLTDRNHIALLGNAFRGKKKKKKWKKGACLMAVTPNHLFRMHCTIASCRCSLYIDPHSDKSVTEYLWCRRQTKKFAGLLSLCLKLDSQSYNYLSGAASSLGIGSNTVSIHLTLLEGIKPEYSSVWFERMASSLELLYKALMTDSYITVVGLRRVPRQSEEGTALIVADVSISREAQAARDRIMKAYRVWLPQFQLHIALGACDEASVDSILNELNQRWIGQRLSLDFRSLTVLAPTMQEKKYKGEVSQEAIERQARYAKAFGPVIFNANEVASRLNKLLRSIMKKARYLSAPVVLEHKTYVRSEEESDAEVLAQASSYKSKIDFLCLRADKVLKEVEDALSLTNKPV</sequence>
<keyword evidence="4" id="KW-1185">Reference proteome</keyword>
<dbReference type="InterPro" id="IPR036236">
    <property type="entry name" value="Znf_C2H2_sf"/>
</dbReference>
<evidence type="ECO:0000313" key="3">
    <source>
        <dbReference type="EMBL" id="EJK52071.1"/>
    </source>
</evidence>
<name>K0RT42_THAOC</name>
<organism evidence="3 4">
    <name type="scientific">Thalassiosira oceanica</name>
    <name type="common">Marine diatom</name>
    <dbReference type="NCBI Taxonomy" id="159749"/>
    <lineage>
        <taxon>Eukaryota</taxon>
        <taxon>Sar</taxon>
        <taxon>Stramenopiles</taxon>
        <taxon>Ochrophyta</taxon>
        <taxon>Bacillariophyta</taxon>
        <taxon>Coscinodiscophyceae</taxon>
        <taxon>Thalassiosirophycidae</taxon>
        <taxon>Thalassiosirales</taxon>
        <taxon>Thalassiosiraceae</taxon>
        <taxon>Thalassiosira</taxon>
    </lineage>
</organism>
<gene>
    <name evidence="3" type="ORF">THAOC_28699</name>
</gene>